<proteinExistence type="predicted"/>
<organism evidence="1 2">
    <name type="scientific">Lymphocystis disease virus 3</name>
    <dbReference type="NCBI Taxonomy" id="2560566"/>
    <lineage>
        <taxon>Viruses</taxon>
        <taxon>Varidnaviria</taxon>
        <taxon>Bamfordvirae</taxon>
        <taxon>Nucleocytoviricota</taxon>
        <taxon>Megaviricetes</taxon>
        <taxon>Pimascovirales</taxon>
        <taxon>Pimascovirales incertae sedis</taxon>
        <taxon>Iridoviridae</taxon>
        <taxon>Alphairidovirinae</taxon>
        <taxon>Lymphocystivirus</taxon>
        <taxon>Lymphocystivirus sparus1</taxon>
    </lineage>
</organism>
<name>A0A1B2RW86_9VIRU</name>
<dbReference type="OrthoDB" id="33086at10239"/>
<protein>
    <submittedName>
        <fullName evidence="1">Uncharacterized protein</fullName>
    </submittedName>
</protein>
<evidence type="ECO:0000313" key="2">
    <source>
        <dbReference type="Proteomes" id="UP000149121"/>
    </source>
</evidence>
<gene>
    <name evidence="1" type="ORF">LCDVSa175L</name>
</gene>
<reference evidence="1 2" key="1">
    <citation type="journal article" date="2016" name="J. Virol.">
        <title>Concurrence of Iridovirus, Polyomavirus, and a Unique Member of a New Group of Fish Papillomaviruses in Lymphocystis Disease-Affected Gilthead Sea Bream.</title>
        <authorList>
            <person name="Lopez-Bueno A."/>
            <person name="Mavian C."/>
            <person name="Labella A.M."/>
            <person name="Castro D."/>
            <person name="Borrego J.J."/>
            <person name="Alcami A."/>
            <person name="Alejo A."/>
        </authorList>
    </citation>
    <scope>NUCLEOTIDE SEQUENCE [LARGE SCALE GENOMIC DNA]</scope>
    <source>
        <strain evidence="1">SA9</strain>
    </source>
</reference>
<accession>A0A1B2RW86</accession>
<evidence type="ECO:0000313" key="1">
    <source>
        <dbReference type="EMBL" id="AOC55259.1"/>
    </source>
</evidence>
<dbReference type="KEGG" id="vg:30902751"/>
<dbReference type="Proteomes" id="UP000149121">
    <property type="component" value="Segment"/>
</dbReference>
<dbReference type="EMBL" id="KX643370">
    <property type="protein sequence ID" value="AOC55259.1"/>
    <property type="molecule type" value="Genomic_DNA"/>
</dbReference>
<sequence>MNQWIEFDRLKKLKFSISMQNFFKLTVDPINTDPSLNSDIILNLRYVESIVNEDNFDEYLSLFKTAFKDVKADHITYLKLKNMFENMYDLLRCKIHGKELRKLMEEYNLLLVLNTRENYCLTLVNVFIIFLLATDKYL</sequence>
<keyword evidence="2" id="KW-1185">Reference proteome</keyword>